<evidence type="ECO:0000256" key="6">
    <source>
        <dbReference type="ARBA" id="ARBA00023136"/>
    </source>
</evidence>
<dbReference type="Pfam" id="PF00528">
    <property type="entry name" value="BPD_transp_1"/>
    <property type="match status" value="1"/>
</dbReference>
<comment type="subcellular location">
    <subcellularLocation>
        <location evidence="1 7">Cell membrane</location>
        <topology evidence="1 7">Multi-pass membrane protein</topology>
    </subcellularLocation>
</comment>
<feature type="domain" description="ABC transmembrane type-1" evidence="9">
    <location>
        <begin position="94"/>
        <end position="307"/>
    </location>
</feature>
<evidence type="ECO:0000256" key="1">
    <source>
        <dbReference type="ARBA" id="ARBA00004651"/>
    </source>
</evidence>
<dbReference type="InterPro" id="IPR035906">
    <property type="entry name" value="MetI-like_sf"/>
</dbReference>
<keyword evidence="3" id="KW-1003">Cell membrane</keyword>
<dbReference type="GO" id="GO:0055085">
    <property type="term" value="P:transmembrane transport"/>
    <property type="evidence" value="ECO:0007669"/>
    <property type="project" value="InterPro"/>
</dbReference>
<dbReference type="EMBL" id="CP041692">
    <property type="protein sequence ID" value="QDP98328.1"/>
    <property type="molecule type" value="Genomic_DNA"/>
</dbReference>
<evidence type="ECO:0000313" key="11">
    <source>
        <dbReference type="Proteomes" id="UP000319263"/>
    </source>
</evidence>
<feature type="transmembrane region" description="Helical" evidence="7">
    <location>
        <begin position="182"/>
        <end position="203"/>
    </location>
</feature>
<dbReference type="CDD" id="cd06261">
    <property type="entry name" value="TM_PBP2"/>
    <property type="match status" value="1"/>
</dbReference>
<feature type="transmembrane region" description="Helical" evidence="7">
    <location>
        <begin position="283"/>
        <end position="310"/>
    </location>
</feature>
<dbReference type="PANTHER" id="PTHR30193">
    <property type="entry name" value="ABC TRANSPORTER PERMEASE PROTEIN"/>
    <property type="match status" value="1"/>
</dbReference>
<dbReference type="Proteomes" id="UP000319263">
    <property type="component" value="Chromosome"/>
</dbReference>
<keyword evidence="11" id="KW-1185">Reference proteome</keyword>
<evidence type="ECO:0000256" key="3">
    <source>
        <dbReference type="ARBA" id="ARBA00022475"/>
    </source>
</evidence>
<evidence type="ECO:0000256" key="2">
    <source>
        <dbReference type="ARBA" id="ARBA00022448"/>
    </source>
</evidence>
<evidence type="ECO:0000259" key="9">
    <source>
        <dbReference type="PROSITE" id="PS50928"/>
    </source>
</evidence>
<feature type="transmembrane region" description="Helical" evidence="7">
    <location>
        <begin position="38"/>
        <end position="61"/>
    </location>
</feature>
<name>A0A516Q4J2_9ACTN</name>
<organism evidence="10 11">
    <name type="scientific">Microlunatus elymi</name>
    <dbReference type="NCBI Taxonomy" id="2596828"/>
    <lineage>
        <taxon>Bacteria</taxon>
        <taxon>Bacillati</taxon>
        <taxon>Actinomycetota</taxon>
        <taxon>Actinomycetes</taxon>
        <taxon>Propionibacteriales</taxon>
        <taxon>Propionibacteriaceae</taxon>
        <taxon>Microlunatus</taxon>
    </lineage>
</organism>
<dbReference type="InterPro" id="IPR051393">
    <property type="entry name" value="ABC_transporter_permease"/>
</dbReference>
<evidence type="ECO:0000256" key="8">
    <source>
        <dbReference type="SAM" id="MobiDB-lite"/>
    </source>
</evidence>
<keyword evidence="5 7" id="KW-1133">Transmembrane helix</keyword>
<dbReference type="PROSITE" id="PS50928">
    <property type="entry name" value="ABC_TM1"/>
    <property type="match status" value="1"/>
</dbReference>
<evidence type="ECO:0000256" key="5">
    <source>
        <dbReference type="ARBA" id="ARBA00022989"/>
    </source>
</evidence>
<dbReference type="AlphaFoldDB" id="A0A516Q4J2"/>
<sequence length="322" mass="35216">MSSSVRVAAPPRTTEQPAPSRRQHRMSTAEKRRLRTGLLFISPWIVGVLAFVFYPVIYSFIISLTRYSGMQKPKFVGLTNYVTAFTDPLVRQSTGNTIFYAALAVPIGLVVAIVLALAMNRNVREVGVYRAALYIPSLVPIFALAFIFAVFVNPTYGVINRFIALFGGQNVDLLAEPTSAKLVIVAMAQMSAGNAALIFLAGLRNVPNTLYEAARVDGASRLRQFTSITLPLLSPAILFNLITGVSTGIQVFTEGFVLTNGKGDPDNGTLFYMMYLYKNAFSYANLGFASAMAVLLFLVGMILAVLIYWLSRRFVNYDVSAG</sequence>
<dbReference type="PANTHER" id="PTHR30193:SF1">
    <property type="entry name" value="ABC TRANSPORTER PERMEASE PROTEIN YESP-RELATED"/>
    <property type="match status" value="1"/>
</dbReference>
<dbReference type="SUPFAM" id="SSF160964">
    <property type="entry name" value="MalF N-terminal region-like"/>
    <property type="match status" value="1"/>
</dbReference>
<keyword evidence="6 7" id="KW-0472">Membrane</keyword>
<accession>A0A516Q4J2</accession>
<proteinExistence type="inferred from homology"/>
<feature type="transmembrane region" description="Helical" evidence="7">
    <location>
        <begin position="224"/>
        <end position="242"/>
    </location>
</feature>
<dbReference type="InterPro" id="IPR000515">
    <property type="entry name" value="MetI-like"/>
</dbReference>
<comment type="similarity">
    <text evidence="7">Belongs to the binding-protein-dependent transport system permease family.</text>
</comment>
<feature type="region of interest" description="Disordered" evidence="8">
    <location>
        <begin position="1"/>
        <end position="29"/>
    </location>
</feature>
<reference evidence="10 11" key="1">
    <citation type="submission" date="2019-07" db="EMBL/GenBank/DDBJ databases">
        <title>Microlunatus dokdonensis sp. nov. isolated from the rhizospheric soil of the wild plant Elymus tsukushiensis.</title>
        <authorList>
            <person name="Ghim S.-Y."/>
            <person name="Hwang Y.-J."/>
            <person name="Son J.-S."/>
            <person name="Shin J.-H."/>
        </authorList>
    </citation>
    <scope>NUCLEOTIDE SEQUENCE [LARGE SCALE GENOMIC DNA]</scope>
    <source>
        <strain evidence="10 11">KUDC0627</strain>
    </source>
</reference>
<feature type="transmembrane region" description="Helical" evidence="7">
    <location>
        <begin position="98"/>
        <end position="119"/>
    </location>
</feature>
<gene>
    <name evidence="10" type="ORF">FOE78_22620</name>
</gene>
<evidence type="ECO:0000313" key="10">
    <source>
        <dbReference type="EMBL" id="QDP98328.1"/>
    </source>
</evidence>
<dbReference type="GO" id="GO:0005886">
    <property type="term" value="C:plasma membrane"/>
    <property type="evidence" value="ECO:0007669"/>
    <property type="project" value="UniProtKB-SubCell"/>
</dbReference>
<dbReference type="KEGG" id="mik:FOE78_22620"/>
<protein>
    <submittedName>
        <fullName evidence="10">Sugar ABC transporter permease</fullName>
    </submittedName>
</protein>
<keyword evidence="4 7" id="KW-0812">Transmembrane</keyword>
<dbReference type="Gene3D" id="1.10.3720.10">
    <property type="entry name" value="MetI-like"/>
    <property type="match status" value="1"/>
</dbReference>
<keyword evidence="2 7" id="KW-0813">Transport</keyword>
<dbReference type="OrthoDB" id="9804439at2"/>
<feature type="transmembrane region" description="Helical" evidence="7">
    <location>
        <begin position="131"/>
        <end position="152"/>
    </location>
</feature>
<dbReference type="SUPFAM" id="SSF161098">
    <property type="entry name" value="MetI-like"/>
    <property type="match status" value="1"/>
</dbReference>
<evidence type="ECO:0000256" key="7">
    <source>
        <dbReference type="RuleBase" id="RU363032"/>
    </source>
</evidence>
<evidence type="ECO:0000256" key="4">
    <source>
        <dbReference type="ARBA" id="ARBA00022692"/>
    </source>
</evidence>